<gene>
    <name evidence="3" type="ORF">ACFQRB_16520</name>
</gene>
<keyword evidence="4" id="KW-1185">Reference proteome</keyword>
<organism evidence="3 4">
    <name type="scientific">Halobaculum litoreum</name>
    <dbReference type="NCBI Taxonomy" id="3031998"/>
    <lineage>
        <taxon>Archaea</taxon>
        <taxon>Methanobacteriati</taxon>
        <taxon>Methanobacteriota</taxon>
        <taxon>Stenosarchaea group</taxon>
        <taxon>Halobacteria</taxon>
        <taxon>Halobacteriales</taxon>
        <taxon>Haloferacaceae</taxon>
        <taxon>Halobaculum</taxon>
    </lineage>
</organism>
<keyword evidence="1" id="KW-1133">Transmembrane helix</keyword>
<evidence type="ECO:0000313" key="3">
    <source>
        <dbReference type="EMBL" id="MFC7137621.1"/>
    </source>
</evidence>
<keyword evidence="1" id="KW-0472">Membrane</keyword>
<feature type="domain" description="Inner membrane protein YgaP-like transmembrane" evidence="2">
    <location>
        <begin position="1"/>
        <end position="70"/>
    </location>
</feature>
<dbReference type="EMBL" id="JBHSZG010000002">
    <property type="protein sequence ID" value="MFC7137621.1"/>
    <property type="molecule type" value="Genomic_DNA"/>
</dbReference>
<comment type="caution">
    <text evidence="3">The sequence shown here is derived from an EMBL/GenBank/DDBJ whole genome shotgun (WGS) entry which is preliminary data.</text>
</comment>
<reference evidence="3 4" key="1">
    <citation type="journal article" date="2019" name="Int. J. Syst. Evol. Microbiol.">
        <title>The Global Catalogue of Microorganisms (GCM) 10K type strain sequencing project: providing services to taxonomists for standard genome sequencing and annotation.</title>
        <authorList>
            <consortium name="The Broad Institute Genomics Platform"/>
            <consortium name="The Broad Institute Genome Sequencing Center for Infectious Disease"/>
            <person name="Wu L."/>
            <person name="Ma J."/>
        </authorList>
    </citation>
    <scope>NUCLEOTIDE SEQUENCE [LARGE SCALE GENOMIC DNA]</scope>
    <source>
        <strain evidence="3 4">DT92</strain>
    </source>
</reference>
<protein>
    <submittedName>
        <fullName evidence="3">DUF2892 domain-containing protein</fullName>
    </submittedName>
</protein>
<feature type="transmembrane region" description="Helical" evidence="1">
    <location>
        <begin position="41"/>
        <end position="64"/>
    </location>
</feature>
<accession>A0ABD5XVW5</accession>
<dbReference type="AlphaFoldDB" id="A0ABD5XVW5"/>
<proteinExistence type="predicted"/>
<keyword evidence="1" id="KW-0812">Transmembrane</keyword>
<dbReference type="InterPro" id="IPR021309">
    <property type="entry name" value="YgaP-like_TM"/>
</dbReference>
<evidence type="ECO:0000313" key="4">
    <source>
        <dbReference type="Proteomes" id="UP001596368"/>
    </source>
</evidence>
<dbReference type="Pfam" id="PF11127">
    <property type="entry name" value="YgaP-like_TM"/>
    <property type="match status" value="1"/>
</dbReference>
<evidence type="ECO:0000256" key="1">
    <source>
        <dbReference type="SAM" id="Phobius"/>
    </source>
</evidence>
<evidence type="ECO:0000259" key="2">
    <source>
        <dbReference type="Pfam" id="PF11127"/>
    </source>
</evidence>
<dbReference type="Proteomes" id="UP001596368">
    <property type="component" value="Unassembled WGS sequence"/>
</dbReference>
<sequence length="87" mass="9056">METNVGSTDKLARIVVGALAGVLSLATLANAVPLPTVGALLLGAVAVIMLVTAFTSSCAVYSVLGISTRRASRSDRRLSRRSYFSGW</sequence>
<name>A0ABD5XVW5_9EURY</name>